<dbReference type="EMBL" id="QKZQ01000011">
    <property type="protein sequence ID" value="PZX41240.1"/>
    <property type="molecule type" value="Genomic_DNA"/>
</dbReference>
<accession>A0A2W7Q582</accession>
<gene>
    <name evidence="1" type="ORF">LY56_02443</name>
</gene>
<evidence type="ECO:0000313" key="1">
    <source>
        <dbReference type="EMBL" id="PZX41240.1"/>
    </source>
</evidence>
<keyword evidence="2" id="KW-1185">Reference proteome</keyword>
<name>A0A2W7Q582_9RHOB</name>
<protein>
    <submittedName>
        <fullName evidence="1">Uncharacterized protein</fullName>
    </submittedName>
</protein>
<organism evidence="1 2">
    <name type="scientific">Roseinatronobacter thiooxidans</name>
    <dbReference type="NCBI Taxonomy" id="121821"/>
    <lineage>
        <taxon>Bacteria</taxon>
        <taxon>Pseudomonadati</taxon>
        <taxon>Pseudomonadota</taxon>
        <taxon>Alphaproteobacteria</taxon>
        <taxon>Rhodobacterales</taxon>
        <taxon>Paracoccaceae</taxon>
        <taxon>Roseinatronobacter</taxon>
    </lineage>
</organism>
<reference evidence="1 2" key="1">
    <citation type="submission" date="2018-06" db="EMBL/GenBank/DDBJ databases">
        <title>Genomic Encyclopedia of Archaeal and Bacterial Type Strains, Phase II (KMG-II): from individual species to whole genera.</title>
        <authorList>
            <person name="Goeker M."/>
        </authorList>
    </citation>
    <scope>NUCLEOTIDE SEQUENCE [LARGE SCALE GENOMIC DNA]</scope>
    <source>
        <strain evidence="1 2">DSM 13087</strain>
    </source>
</reference>
<comment type="caution">
    <text evidence="1">The sequence shown here is derived from an EMBL/GenBank/DDBJ whole genome shotgun (WGS) entry which is preliminary data.</text>
</comment>
<sequence>MATCSTIVGNRYRVRSRQIVPDLFIQHICILDLQGRSVIVAELMKDLATRY</sequence>
<evidence type="ECO:0000313" key="2">
    <source>
        <dbReference type="Proteomes" id="UP000249364"/>
    </source>
</evidence>
<proteinExistence type="predicted"/>
<dbReference type="Proteomes" id="UP000249364">
    <property type="component" value="Unassembled WGS sequence"/>
</dbReference>
<dbReference type="AlphaFoldDB" id="A0A2W7Q582"/>